<dbReference type="InterPro" id="IPR050659">
    <property type="entry name" value="Peptidase_M24B"/>
</dbReference>
<reference evidence="4" key="1">
    <citation type="submission" date="2019-10" db="EMBL/GenBank/DDBJ databases">
        <title>Antimicrobial potential of Antarctic Bacteria.</title>
        <authorList>
            <person name="Benaud N."/>
            <person name="Edwards R.J."/>
            <person name="Ferrari B.C."/>
        </authorList>
    </citation>
    <scope>NUCLEOTIDE SEQUENCE [LARGE SCALE GENOMIC DNA]</scope>
    <source>
        <strain evidence="4">NBSH44</strain>
    </source>
</reference>
<feature type="domain" description="Peptidase M24" evidence="1">
    <location>
        <begin position="158"/>
        <end position="359"/>
    </location>
</feature>
<name>A0A7G7BFG3_9ACTN</name>
<dbReference type="InterPro" id="IPR036005">
    <property type="entry name" value="Creatinase/aminopeptidase-like"/>
</dbReference>
<dbReference type="SUPFAM" id="SSF55920">
    <property type="entry name" value="Creatinase/aminopeptidase"/>
    <property type="match status" value="1"/>
</dbReference>
<evidence type="ECO:0000313" key="4">
    <source>
        <dbReference type="Proteomes" id="UP000515307"/>
    </source>
</evidence>
<dbReference type="EMBL" id="CP045702">
    <property type="protein sequence ID" value="QNE74078.1"/>
    <property type="molecule type" value="Genomic_DNA"/>
</dbReference>
<dbReference type="InterPro" id="IPR029149">
    <property type="entry name" value="Creatin/AminoP/Spt16_N"/>
</dbReference>
<dbReference type="KEGG" id="sfiy:F0344_05185"/>
<dbReference type="SUPFAM" id="SSF53092">
    <property type="entry name" value="Creatinase/prolidase N-terminal domain"/>
    <property type="match status" value="1"/>
</dbReference>
<keyword evidence="4" id="KW-1185">Reference proteome</keyword>
<organism evidence="3 4">
    <name type="scientific">Streptomyces finlayi</name>
    <dbReference type="NCBI Taxonomy" id="67296"/>
    <lineage>
        <taxon>Bacteria</taxon>
        <taxon>Bacillati</taxon>
        <taxon>Actinomycetota</taxon>
        <taxon>Actinomycetes</taxon>
        <taxon>Kitasatosporales</taxon>
        <taxon>Streptomycetaceae</taxon>
        <taxon>Streptomyces</taxon>
    </lineage>
</organism>
<dbReference type="RefSeq" id="WP_185297641.1">
    <property type="nucleotide sequence ID" value="NZ_CP045702.1"/>
</dbReference>
<dbReference type="Pfam" id="PF00557">
    <property type="entry name" value="Peptidase_M24"/>
    <property type="match status" value="1"/>
</dbReference>
<gene>
    <name evidence="3" type="ORF">F0344_05185</name>
</gene>
<evidence type="ECO:0000313" key="3">
    <source>
        <dbReference type="EMBL" id="QNE74078.1"/>
    </source>
</evidence>
<protein>
    <submittedName>
        <fullName evidence="3">M24 family metallopeptidase</fullName>
    </submittedName>
</protein>
<accession>A0A7G7BFG3</accession>
<dbReference type="InterPro" id="IPR000587">
    <property type="entry name" value="Creatinase_N"/>
</dbReference>
<dbReference type="CDD" id="cd01092">
    <property type="entry name" value="APP-like"/>
    <property type="match status" value="1"/>
</dbReference>
<proteinExistence type="predicted"/>
<dbReference type="AlphaFoldDB" id="A0A7G7BFG3"/>
<evidence type="ECO:0000259" key="1">
    <source>
        <dbReference type="Pfam" id="PF00557"/>
    </source>
</evidence>
<dbReference type="Pfam" id="PF01321">
    <property type="entry name" value="Creatinase_N"/>
    <property type="match status" value="1"/>
</dbReference>
<dbReference type="Proteomes" id="UP000515307">
    <property type="component" value="Chromosome"/>
</dbReference>
<dbReference type="InterPro" id="IPR000994">
    <property type="entry name" value="Pept_M24"/>
</dbReference>
<dbReference type="Gene3D" id="3.40.350.10">
    <property type="entry name" value="Creatinase/prolidase N-terminal domain"/>
    <property type="match status" value="1"/>
</dbReference>
<dbReference type="PANTHER" id="PTHR46112:SF3">
    <property type="entry name" value="AMINOPEPTIDASE YPDF"/>
    <property type="match status" value="1"/>
</dbReference>
<sequence>MSSPNPPVPFTADDYRARMARAVEAAAEAGLAGLLVAPGPDLDHLTGYRPTAITERLTVLVLTAGQEPVLVVPALEAPDAEQAAGAPALTLRDWTDGKDPYAITAPLLAADGRFGISDNAWAMHLLGIQQLLPDTSYTSLTEALPMLRAVKDARELERLTAAGAAADATYGEILKVRFSGRSETDVAADLSALLKHFGHSQVDFTVVGSGPNGANPHHEAGERVIERGDMVVLDFGGLKHGYGSDTSRTVHVGEPTAEEQRVHDIVREAQEAGCRAVRPGVSCQEIDRAARAVITEFGYGERFIHRTGHGIGVTTHEPPYMIEGEEQPLVPGMCFSVEPGVYLPGRYGVRIEDIVTVTEDGGRRLNTTSRELAIVE</sequence>
<feature type="domain" description="Creatinase N-terminal" evidence="2">
    <location>
        <begin position="18"/>
        <end position="150"/>
    </location>
</feature>
<dbReference type="PANTHER" id="PTHR46112">
    <property type="entry name" value="AMINOPEPTIDASE"/>
    <property type="match status" value="1"/>
</dbReference>
<dbReference type="Gene3D" id="3.90.230.10">
    <property type="entry name" value="Creatinase/methionine aminopeptidase superfamily"/>
    <property type="match status" value="1"/>
</dbReference>
<evidence type="ECO:0000259" key="2">
    <source>
        <dbReference type="Pfam" id="PF01321"/>
    </source>
</evidence>